<dbReference type="Proteomes" id="UP001163603">
    <property type="component" value="Chromosome 13"/>
</dbReference>
<evidence type="ECO:0000313" key="2">
    <source>
        <dbReference type="Proteomes" id="UP001163603"/>
    </source>
</evidence>
<reference evidence="2" key="1">
    <citation type="journal article" date="2023" name="G3 (Bethesda)">
        <title>Genome assembly and association tests identify interacting loci associated with vigor, precocity, and sex in interspecific pistachio rootstocks.</title>
        <authorList>
            <person name="Palmer W."/>
            <person name="Jacygrad E."/>
            <person name="Sagayaradj S."/>
            <person name="Cavanaugh K."/>
            <person name="Han R."/>
            <person name="Bertier L."/>
            <person name="Beede B."/>
            <person name="Kafkas S."/>
            <person name="Golino D."/>
            <person name="Preece J."/>
            <person name="Michelmore R."/>
        </authorList>
    </citation>
    <scope>NUCLEOTIDE SEQUENCE [LARGE SCALE GENOMIC DNA]</scope>
</reference>
<protein>
    <submittedName>
        <fullName evidence="1">Uncharacterized protein</fullName>
    </submittedName>
</protein>
<keyword evidence="2" id="KW-1185">Reference proteome</keyword>
<gene>
    <name evidence="1" type="ORF">Pint_20861</name>
</gene>
<sequence>MFAGPLINSISSICLLSLSNLITTPRSPTLHVSYALSQLSLPLPLSFRSHAHFLVSPLLNALSSFDDQPIACPIIDVITTLCTSSDADIFANFFSHIANKLCSGAFAWSWRQLYMLHCFGVLLNSRTSNSYVLMKDRDALISNLVAGLQLPWSVTFSEAFFSSFVANSIYSTWNPTICFPVVGQVDMLPSSESTEKLNQMEEKKSKLGKLVCLKEKHTTALEKALKKFNKKKEKYKEHMFDISPKLRDCYLEYGNPEEE</sequence>
<name>A0ACC0XBN1_9ROSI</name>
<organism evidence="1 2">
    <name type="scientific">Pistacia integerrima</name>
    <dbReference type="NCBI Taxonomy" id="434235"/>
    <lineage>
        <taxon>Eukaryota</taxon>
        <taxon>Viridiplantae</taxon>
        <taxon>Streptophyta</taxon>
        <taxon>Embryophyta</taxon>
        <taxon>Tracheophyta</taxon>
        <taxon>Spermatophyta</taxon>
        <taxon>Magnoliopsida</taxon>
        <taxon>eudicotyledons</taxon>
        <taxon>Gunneridae</taxon>
        <taxon>Pentapetalae</taxon>
        <taxon>rosids</taxon>
        <taxon>malvids</taxon>
        <taxon>Sapindales</taxon>
        <taxon>Anacardiaceae</taxon>
        <taxon>Pistacia</taxon>
    </lineage>
</organism>
<accession>A0ACC0XBN1</accession>
<proteinExistence type="predicted"/>
<comment type="caution">
    <text evidence="1">The sequence shown here is derived from an EMBL/GenBank/DDBJ whole genome shotgun (WGS) entry which is preliminary data.</text>
</comment>
<evidence type="ECO:0000313" key="1">
    <source>
        <dbReference type="EMBL" id="KAJ0013446.1"/>
    </source>
</evidence>
<dbReference type="EMBL" id="CM047748">
    <property type="protein sequence ID" value="KAJ0013446.1"/>
    <property type="molecule type" value="Genomic_DNA"/>
</dbReference>